<reference evidence="3 4" key="1">
    <citation type="submission" date="2017-05" db="EMBL/GenBank/DDBJ databases">
        <authorList>
            <person name="Varghese N."/>
            <person name="Submissions S."/>
        </authorList>
    </citation>
    <scope>NUCLEOTIDE SEQUENCE [LARGE SCALE GENOMIC DNA]</scope>
    <source>
        <strain evidence="3 4">DSM 46834</strain>
    </source>
</reference>
<evidence type="ECO:0000313" key="3">
    <source>
        <dbReference type="EMBL" id="SMO39526.1"/>
    </source>
</evidence>
<accession>A0A521AXH7</accession>
<proteinExistence type="predicted"/>
<dbReference type="RefSeq" id="WP_221887992.1">
    <property type="nucleotide sequence ID" value="NZ_FXTJ01000001.1"/>
</dbReference>
<dbReference type="EMBL" id="FXTJ01000001">
    <property type="protein sequence ID" value="SMO39526.1"/>
    <property type="molecule type" value="Genomic_DNA"/>
</dbReference>
<protein>
    <recommendedName>
        <fullName evidence="2">AMIN-like domain-containing protein</fullName>
    </recommendedName>
</protein>
<feature type="compositionally biased region" description="Polar residues" evidence="1">
    <location>
        <begin position="73"/>
        <end position="89"/>
    </location>
</feature>
<feature type="region of interest" description="Disordered" evidence="1">
    <location>
        <begin position="16"/>
        <end position="90"/>
    </location>
</feature>
<name>A0A521AXH7_9ACTN</name>
<dbReference type="Proteomes" id="UP000317484">
    <property type="component" value="Unassembled WGS sequence"/>
</dbReference>
<organism evidence="3 4">
    <name type="scientific">Geodermatophilus aquaeductus</name>
    <dbReference type="NCBI Taxonomy" id="1564161"/>
    <lineage>
        <taxon>Bacteria</taxon>
        <taxon>Bacillati</taxon>
        <taxon>Actinomycetota</taxon>
        <taxon>Actinomycetes</taxon>
        <taxon>Geodermatophilales</taxon>
        <taxon>Geodermatophilaceae</taxon>
        <taxon>Geodermatophilus</taxon>
    </lineage>
</organism>
<evidence type="ECO:0000256" key="1">
    <source>
        <dbReference type="SAM" id="MobiDB-lite"/>
    </source>
</evidence>
<gene>
    <name evidence="3" type="ORF">SAMN06273567_101415</name>
</gene>
<dbReference type="Pfam" id="PF24837">
    <property type="entry name" value="AMIN-like"/>
    <property type="match status" value="1"/>
</dbReference>
<dbReference type="AlphaFoldDB" id="A0A521AXH7"/>
<evidence type="ECO:0000259" key="2">
    <source>
        <dbReference type="Pfam" id="PF24837"/>
    </source>
</evidence>
<dbReference type="InterPro" id="IPR056303">
    <property type="entry name" value="AMIN-like"/>
</dbReference>
<keyword evidence="4" id="KW-1185">Reference proteome</keyword>
<feature type="compositionally biased region" description="Low complexity" evidence="1">
    <location>
        <begin position="20"/>
        <end position="52"/>
    </location>
</feature>
<evidence type="ECO:0000313" key="4">
    <source>
        <dbReference type="Proteomes" id="UP000317484"/>
    </source>
</evidence>
<sequence length="214" mass="21286">MSALLAVAVLLTGCAEEGRSSAGSSSSATSSGPAAGTSASDSPATGSPSTDGEGTDTDSDAGTATPSFPADTQPDTSEASADASVTVTDIRTGRHDGFDRVVLEVGGSGTPGWDVRYVDVASSQGSGDEVAVAGDAVLQVTVTGAGYPYATGVEEWSGPDPLPGQGTENVTEVVFDATFEGTTVAFVGTRSQAPFRVYALQDPARVVVEVADPS</sequence>
<feature type="domain" description="AMIN-like" evidence="2">
    <location>
        <begin position="86"/>
        <end position="211"/>
    </location>
</feature>